<keyword evidence="3" id="KW-1185">Reference proteome</keyword>
<feature type="non-terminal residue" evidence="2">
    <location>
        <position position="1"/>
    </location>
</feature>
<reference evidence="2 3" key="1">
    <citation type="journal article" date="2018" name="Front. Plant Sci.">
        <title>Red Clover (Trifolium pratense) and Zigzag Clover (T. medium) - A Picture of Genomic Similarities and Differences.</title>
        <authorList>
            <person name="Dluhosova J."/>
            <person name="Istvanek J."/>
            <person name="Nedelnik J."/>
            <person name="Repkova J."/>
        </authorList>
    </citation>
    <scope>NUCLEOTIDE SEQUENCE [LARGE SCALE GENOMIC DNA]</scope>
    <source>
        <strain evidence="3">cv. 10/8</strain>
        <tissue evidence="2">Leaf</tissue>
    </source>
</reference>
<evidence type="ECO:0000256" key="1">
    <source>
        <dbReference type="SAM" id="MobiDB-lite"/>
    </source>
</evidence>
<evidence type="ECO:0000313" key="2">
    <source>
        <dbReference type="EMBL" id="MCI43287.1"/>
    </source>
</evidence>
<sequence length="32" mass="3106">PGPKHPGHVSVSKNGPADQVSAGTDGIGVRAL</sequence>
<name>A0A392S4H9_9FABA</name>
<dbReference type="EMBL" id="LXQA010315243">
    <property type="protein sequence ID" value="MCI43287.1"/>
    <property type="molecule type" value="Genomic_DNA"/>
</dbReference>
<feature type="region of interest" description="Disordered" evidence="1">
    <location>
        <begin position="1"/>
        <end position="32"/>
    </location>
</feature>
<dbReference type="Proteomes" id="UP000265520">
    <property type="component" value="Unassembled WGS sequence"/>
</dbReference>
<accession>A0A392S4H9</accession>
<proteinExistence type="predicted"/>
<organism evidence="2 3">
    <name type="scientific">Trifolium medium</name>
    <dbReference type="NCBI Taxonomy" id="97028"/>
    <lineage>
        <taxon>Eukaryota</taxon>
        <taxon>Viridiplantae</taxon>
        <taxon>Streptophyta</taxon>
        <taxon>Embryophyta</taxon>
        <taxon>Tracheophyta</taxon>
        <taxon>Spermatophyta</taxon>
        <taxon>Magnoliopsida</taxon>
        <taxon>eudicotyledons</taxon>
        <taxon>Gunneridae</taxon>
        <taxon>Pentapetalae</taxon>
        <taxon>rosids</taxon>
        <taxon>fabids</taxon>
        <taxon>Fabales</taxon>
        <taxon>Fabaceae</taxon>
        <taxon>Papilionoideae</taxon>
        <taxon>50 kb inversion clade</taxon>
        <taxon>NPAAA clade</taxon>
        <taxon>Hologalegina</taxon>
        <taxon>IRL clade</taxon>
        <taxon>Trifolieae</taxon>
        <taxon>Trifolium</taxon>
    </lineage>
</organism>
<evidence type="ECO:0000313" key="3">
    <source>
        <dbReference type="Proteomes" id="UP000265520"/>
    </source>
</evidence>
<dbReference type="AlphaFoldDB" id="A0A392S4H9"/>
<protein>
    <submittedName>
        <fullName evidence="2">Uncharacterized protein</fullName>
    </submittedName>
</protein>
<comment type="caution">
    <text evidence="2">The sequence shown here is derived from an EMBL/GenBank/DDBJ whole genome shotgun (WGS) entry which is preliminary data.</text>
</comment>